<feature type="short sequence motif" description="TonB box" evidence="15">
    <location>
        <begin position="41"/>
        <end position="47"/>
    </location>
</feature>
<evidence type="ECO:0000256" key="17">
    <source>
        <dbReference type="SAM" id="SignalP"/>
    </source>
</evidence>
<keyword evidence="8" id="KW-0408">Iron</keyword>
<feature type="chain" id="PRO_5005600686" evidence="17">
    <location>
        <begin position="33"/>
        <end position="701"/>
    </location>
</feature>
<dbReference type="SUPFAM" id="SSF56935">
    <property type="entry name" value="Porins"/>
    <property type="match status" value="1"/>
</dbReference>
<dbReference type="InterPro" id="IPR000531">
    <property type="entry name" value="Beta-barrel_TonB"/>
</dbReference>
<evidence type="ECO:0000256" key="7">
    <source>
        <dbReference type="ARBA" id="ARBA00022729"/>
    </source>
</evidence>
<gene>
    <name evidence="20" type="ORF">AKJ31_02870</name>
</gene>
<evidence type="ECO:0000313" key="21">
    <source>
        <dbReference type="Proteomes" id="UP000037530"/>
    </source>
</evidence>
<dbReference type="GO" id="GO:0009279">
    <property type="term" value="C:cell outer membrane"/>
    <property type="evidence" value="ECO:0007669"/>
    <property type="project" value="UniProtKB-SubCell"/>
</dbReference>
<dbReference type="Gene3D" id="2.170.130.10">
    <property type="entry name" value="TonB-dependent receptor, plug domain"/>
    <property type="match status" value="1"/>
</dbReference>
<dbReference type="Pfam" id="PF00593">
    <property type="entry name" value="TonB_dep_Rec_b-barrel"/>
    <property type="match status" value="1"/>
</dbReference>
<reference evidence="21" key="1">
    <citation type="submission" date="2015-08" db="EMBL/GenBank/DDBJ databases">
        <title>Vibrio galatheae sp. nov., a novel member of the Vibrionaceae family isolated from the Solomon Islands.</title>
        <authorList>
            <person name="Giubergia S."/>
            <person name="Machado H."/>
            <person name="Mateiu R.V."/>
            <person name="Gram L."/>
        </authorList>
    </citation>
    <scope>NUCLEOTIDE SEQUENCE [LARGE SCALE GENOMIC DNA]</scope>
    <source>
        <strain evidence="21">DSM 19134</strain>
    </source>
</reference>
<keyword evidence="10 15" id="KW-0798">TonB box</keyword>
<evidence type="ECO:0000256" key="1">
    <source>
        <dbReference type="ARBA" id="ARBA00004571"/>
    </source>
</evidence>
<keyword evidence="7 17" id="KW-0732">Signal</keyword>
<dbReference type="InterPro" id="IPR010916">
    <property type="entry name" value="TonB_box_CS"/>
</dbReference>
<dbReference type="Pfam" id="PF07715">
    <property type="entry name" value="Plug"/>
    <property type="match status" value="1"/>
</dbReference>
<dbReference type="GO" id="GO:0038023">
    <property type="term" value="F:signaling receptor activity"/>
    <property type="evidence" value="ECO:0007669"/>
    <property type="project" value="InterPro"/>
</dbReference>
<dbReference type="Gene3D" id="2.40.170.20">
    <property type="entry name" value="TonB-dependent receptor, beta-barrel domain"/>
    <property type="match status" value="1"/>
</dbReference>
<dbReference type="InterPro" id="IPR037066">
    <property type="entry name" value="Plug_dom_sf"/>
</dbReference>
<keyword evidence="6 14" id="KW-0812">Transmembrane</keyword>
<evidence type="ECO:0000256" key="10">
    <source>
        <dbReference type="ARBA" id="ARBA00023077"/>
    </source>
</evidence>
<dbReference type="GO" id="GO:0015891">
    <property type="term" value="P:siderophore transport"/>
    <property type="evidence" value="ECO:0007669"/>
    <property type="project" value="InterPro"/>
</dbReference>
<dbReference type="InterPro" id="IPR010105">
    <property type="entry name" value="TonB_sidphr_rcpt"/>
</dbReference>
<evidence type="ECO:0000256" key="4">
    <source>
        <dbReference type="ARBA" id="ARBA00022452"/>
    </source>
</evidence>
<feature type="domain" description="TonB-dependent receptor plug" evidence="19">
    <location>
        <begin position="55"/>
        <end position="155"/>
    </location>
</feature>
<evidence type="ECO:0000256" key="15">
    <source>
        <dbReference type="PROSITE-ProRule" id="PRU10143"/>
    </source>
</evidence>
<sequence length="701" mass="77464">MIKKNKIAAAIRHALIFAVAPTSALFTLTANAEEGVTEFESVTVTAEALKVDTPTKETPRSVSVISEEDLRKRAPQKLDEALRYTAGVTAQPYGSDNDTDWFKVRGFDAATYLDGNRLFRDGYYTWLIEPYGLQSVEVLKGPAGILFGESAPGGVVNAVQKKPTFTPQGEVRLELGNNNHQSIGFDIADNANEDGTVRYRLVGLVKSADGELNGTENERLYLAPSVEIDVSERTVLTLLATYLQDDGIPTNPFFPMAGTLTDSNFGSIDPETNLGQPDYDDYQRTQISVGYKLEHELNDIWTLNQSFNYGYNKLKLKSSYAFFNNNPAVSQLGQGLVYRDGDNQSISLDNNGVANWQSDNAEHMVLVGLDLQHHKTDGKEQDKYDFGVINPTNPVYGNFNPLDPQYNIDREIAKTQASVYSQYQLKLNEKFIASLGARYDWVKTENQGQGMKSATETVDQDFDRSDSEVSLSAGVMYLADNGLSPYASYSESFEVVSTIDAATNDIYKPLDGQQFEVGVKYEPAFIDGSLNVAWFDITQKNAMVTSGTSTVATQTGEISSQGVEVEAMVKPLDDVTLLASYTYIDAETDQTGGKGTKRPALIPEHQASAWVDYNARALIEGLNIGTGVRYVGESKDNPKSTNETIPSVTLWDASIAYDITPQWQAQLNVNNILDKEYVSGCDYWCYFGQSRSVMLNANYRW</sequence>
<organism evidence="20 21">
    <name type="scientific">Vibrio hepatarius</name>
    <dbReference type="NCBI Taxonomy" id="171383"/>
    <lineage>
        <taxon>Bacteria</taxon>
        <taxon>Pseudomonadati</taxon>
        <taxon>Pseudomonadota</taxon>
        <taxon>Gammaproteobacteria</taxon>
        <taxon>Vibrionales</taxon>
        <taxon>Vibrionaceae</taxon>
        <taxon>Vibrio</taxon>
        <taxon>Vibrio oreintalis group</taxon>
    </lineage>
</organism>
<dbReference type="PANTHER" id="PTHR32552">
    <property type="entry name" value="FERRICHROME IRON RECEPTOR-RELATED"/>
    <property type="match status" value="1"/>
</dbReference>
<evidence type="ECO:0000259" key="18">
    <source>
        <dbReference type="Pfam" id="PF00593"/>
    </source>
</evidence>
<evidence type="ECO:0000256" key="3">
    <source>
        <dbReference type="ARBA" id="ARBA00022448"/>
    </source>
</evidence>
<keyword evidence="12" id="KW-0675">Receptor</keyword>
<keyword evidence="13 14" id="KW-0998">Cell outer membrane</keyword>
<dbReference type="Proteomes" id="UP000037530">
    <property type="component" value="Unassembled WGS sequence"/>
</dbReference>
<proteinExistence type="inferred from homology"/>
<dbReference type="PROSITE" id="PS52016">
    <property type="entry name" value="TONB_DEPENDENT_REC_3"/>
    <property type="match status" value="1"/>
</dbReference>
<dbReference type="EMBL" id="LHPI01000001">
    <property type="protein sequence ID" value="KOO09314.1"/>
    <property type="molecule type" value="Genomic_DNA"/>
</dbReference>
<evidence type="ECO:0000256" key="12">
    <source>
        <dbReference type="ARBA" id="ARBA00023170"/>
    </source>
</evidence>
<evidence type="ECO:0000256" key="8">
    <source>
        <dbReference type="ARBA" id="ARBA00023004"/>
    </source>
</evidence>
<keyword evidence="11 14" id="KW-0472">Membrane</keyword>
<keyword evidence="4 14" id="KW-1134">Transmembrane beta strand</keyword>
<evidence type="ECO:0000256" key="13">
    <source>
        <dbReference type="ARBA" id="ARBA00023237"/>
    </source>
</evidence>
<evidence type="ECO:0000256" key="6">
    <source>
        <dbReference type="ARBA" id="ARBA00022692"/>
    </source>
</evidence>
<dbReference type="InterPro" id="IPR036942">
    <property type="entry name" value="Beta-barrel_TonB_sf"/>
</dbReference>
<dbReference type="PANTHER" id="PTHR32552:SF68">
    <property type="entry name" value="FERRICHROME OUTER MEMBRANE TRANSPORTER_PHAGE RECEPTOR"/>
    <property type="match status" value="1"/>
</dbReference>
<keyword evidence="9" id="KW-0406">Ion transport</keyword>
<dbReference type="STRING" id="171383.AKJ31_02870"/>
<dbReference type="RefSeq" id="WP_053407570.1">
    <property type="nucleotide sequence ID" value="NZ_DAIPHI010000008.1"/>
</dbReference>
<dbReference type="InterPro" id="IPR039426">
    <property type="entry name" value="TonB-dep_rcpt-like"/>
</dbReference>
<dbReference type="OrthoDB" id="127311at2"/>
<evidence type="ECO:0000256" key="16">
    <source>
        <dbReference type="RuleBase" id="RU003357"/>
    </source>
</evidence>
<name>A0A0M0I4T1_9VIBR</name>
<dbReference type="InterPro" id="IPR012910">
    <property type="entry name" value="Plug_dom"/>
</dbReference>
<evidence type="ECO:0000256" key="2">
    <source>
        <dbReference type="ARBA" id="ARBA00009810"/>
    </source>
</evidence>
<comment type="caution">
    <text evidence="20">The sequence shown here is derived from an EMBL/GenBank/DDBJ whole genome shotgun (WGS) entry which is preliminary data.</text>
</comment>
<feature type="domain" description="TonB-dependent receptor-like beta-barrel" evidence="18">
    <location>
        <begin position="232"/>
        <end position="672"/>
    </location>
</feature>
<dbReference type="PROSITE" id="PS00430">
    <property type="entry name" value="TONB_DEPENDENT_REC_1"/>
    <property type="match status" value="1"/>
</dbReference>
<evidence type="ECO:0000313" key="20">
    <source>
        <dbReference type="EMBL" id="KOO09314.1"/>
    </source>
</evidence>
<evidence type="ECO:0000256" key="5">
    <source>
        <dbReference type="ARBA" id="ARBA00022496"/>
    </source>
</evidence>
<dbReference type="PATRIC" id="fig|171383.3.peg.586"/>
<evidence type="ECO:0000256" key="11">
    <source>
        <dbReference type="ARBA" id="ARBA00023136"/>
    </source>
</evidence>
<dbReference type="CDD" id="cd01347">
    <property type="entry name" value="ligand_gated_channel"/>
    <property type="match status" value="1"/>
</dbReference>
<evidence type="ECO:0000256" key="14">
    <source>
        <dbReference type="PROSITE-ProRule" id="PRU01360"/>
    </source>
</evidence>
<accession>A0A0M0I4T1</accession>
<dbReference type="GO" id="GO:0015344">
    <property type="term" value="F:siderophore uptake transmembrane transporter activity"/>
    <property type="evidence" value="ECO:0007669"/>
    <property type="project" value="TreeGrafter"/>
</dbReference>
<protein>
    <submittedName>
        <fullName evidence="20">Ligand-gated channel</fullName>
    </submittedName>
</protein>
<keyword evidence="5" id="KW-0410">Iron transport</keyword>
<comment type="subcellular location">
    <subcellularLocation>
        <location evidence="1 14">Cell outer membrane</location>
        <topology evidence="1 14">Multi-pass membrane protein</topology>
    </subcellularLocation>
</comment>
<keyword evidence="21" id="KW-1185">Reference proteome</keyword>
<feature type="signal peptide" evidence="17">
    <location>
        <begin position="1"/>
        <end position="32"/>
    </location>
</feature>
<dbReference type="AlphaFoldDB" id="A0A0M0I4T1"/>
<keyword evidence="3 14" id="KW-0813">Transport</keyword>
<evidence type="ECO:0000256" key="9">
    <source>
        <dbReference type="ARBA" id="ARBA00023065"/>
    </source>
</evidence>
<comment type="similarity">
    <text evidence="2 14 16">Belongs to the TonB-dependent receptor family.</text>
</comment>
<evidence type="ECO:0000259" key="19">
    <source>
        <dbReference type="Pfam" id="PF07715"/>
    </source>
</evidence>
<dbReference type="NCBIfam" id="TIGR01783">
    <property type="entry name" value="TonB-siderophor"/>
    <property type="match status" value="1"/>
</dbReference>